<reference evidence="8 9" key="1">
    <citation type="submission" date="2018-07" db="EMBL/GenBank/DDBJ databases">
        <title>Genomic Encyclopedia of Type Strains, Phase IV (KMG-IV): sequencing the most valuable type-strain genomes for metagenomic binning, comparative biology and taxonomic classification.</title>
        <authorList>
            <person name="Goeker M."/>
        </authorList>
    </citation>
    <scope>NUCLEOTIDE SEQUENCE [LARGE SCALE GENOMIC DNA]</scope>
    <source>
        <strain evidence="8 9">DSM 25281</strain>
    </source>
</reference>
<dbReference type="RefSeq" id="WP_114744501.1">
    <property type="nucleotide sequence ID" value="NZ_QQAY01000002.1"/>
</dbReference>
<dbReference type="InterPro" id="IPR037046">
    <property type="entry name" value="AlkA_N_sf"/>
</dbReference>
<evidence type="ECO:0000313" key="8">
    <source>
        <dbReference type="EMBL" id="RDI45673.1"/>
    </source>
</evidence>
<dbReference type="GO" id="GO:0008534">
    <property type="term" value="F:oxidized purine nucleobase lesion DNA N-glycosylase activity"/>
    <property type="evidence" value="ECO:0007669"/>
    <property type="project" value="InterPro"/>
</dbReference>
<accession>A0A370GUR4</accession>
<dbReference type="InterPro" id="IPR051912">
    <property type="entry name" value="Alkylbase_DNA_Glycosylase/TA"/>
</dbReference>
<gene>
    <name evidence="8" type="ORF">DFR59_102305</name>
</gene>
<name>A0A370GUR4_9BACI</name>
<keyword evidence="5" id="KW-0378">Hydrolase</keyword>
<evidence type="ECO:0000256" key="3">
    <source>
        <dbReference type="ARBA" id="ARBA00012000"/>
    </source>
</evidence>
<dbReference type="InterPro" id="IPR011257">
    <property type="entry name" value="DNA_glycosylase"/>
</dbReference>
<dbReference type="GO" id="GO:0032993">
    <property type="term" value="C:protein-DNA complex"/>
    <property type="evidence" value="ECO:0007669"/>
    <property type="project" value="TreeGrafter"/>
</dbReference>
<keyword evidence="6" id="KW-0234">DNA repair</keyword>
<dbReference type="InterPro" id="IPR012904">
    <property type="entry name" value="OGG_N"/>
</dbReference>
<organism evidence="8 9">
    <name type="scientific">Falsibacillus pallidus</name>
    <dbReference type="NCBI Taxonomy" id="493781"/>
    <lineage>
        <taxon>Bacteria</taxon>
        <taxon>Bacillati</taxon>
        <taxon>Bacillota</taxon>
        <taxon>Bacilli</taxon>
        <taxon>Bacillales</taxon>
        <taxon>Bacillaceae</taxon>
        <taxon>Falsibacillus</taxon>
    </lineage>
</organism>
<evidence type="ECO:0000313" key="9">
    <source>
        <dbReference type="Proteomes" id="UP000255326"/>
    </source>
</evidence>
<dbReference type="Pfam" id="PF00730">
    <property type="entry name" value="HhH-GPD"/>
    <property type="match status" value="1"/>
</dbReference>
<feature type="domain" description="HhH-GPD" evidence="7">
    <location>
        <begin position="134"/>
        <end position="299"/>
    </location>
</feature>
<sequence>MTTFKENISIPVPHDFNYEECLVFLGRSESEVLHVIEGNAIYKAFEWNKELYIMKITCNAHGLEAVILEGKVSDEVCQYINDYVIEWFDLDRDLDVFFDLMKQDPILQTISGKYDGLRIIGIPDLFEALTWAVIGQQISLKFAYTLKKRLVESFGQKVVYNGRHYWTYPSIQTIANLEIEQLRALQFTSRKAEYIIGIAKHMQKGNLSKKKLLCLRKFEKMHLELTKIRGVGAWTADYVLMKCLLQPEAFPISDAGLHNAIKKINNMHRKPELAELKSWSKNWEGWQAYAVFYLWRSLYE</sequence>
<keyword evidence="9" id="KW-1185">Reference proteome</keyword>
<proteinExistence type="inferred from homology"/>
<keyword evidence="4" id="KW-0227">DNA damage</keyword>
<dbReference type="OrthoDB" id="9785929at2"/>
<dbReference type="Gene3D" id="3.30.310.20">
    <property type="entry name" value="DNA-3-methyladenine glycosylase AlkA, N-terminal domain"/>
    <property type="match status" value="1"/>
</dbReference>
<dbReference type="Pfam" id="PF07934">
    <property type="entry name" value="OGG_N"/>
    <property type="match status" value="1"/>
</dbReference>
<dbReference type="InterPro" id="IPR003265">
    <property type="entry name" value="HhH-GPD_domain"/>
</dbReference>
<dbReference type="GO" id="GO:0006285">
    <property type="term" value="P:base-excision repair, AP site formation"/>
    <property type="evidence" value="ECO:0007669"/>
    <property type="project" value="TreeGrafter"/>
</dbReference>
<comment type="catalytic activity">
    <reaction evidence="1">
        <text>Hydrolysis of alkylated DNA, releasing 3-methyladenine, 3-methylguanine, 7-methylguanine and 7-methyladenine.</text>
        <dbReference type="EC" id="3.2.2.21"/>
    </reaction>
</comment>
<dbReference type="GO" id="GO:0006307">
    <property type="term" value="P:DNA alkylation repair"/>
    <property type="evidence" value="ECO:0007669"/>
    <property type="project" value="TreeGrafter"/>
</dbReference>
<dbReference type="SMART" id="SM00478">
    <property type="entry name" value="ENDO3c"/>
    <property type="match status" value="1"/>
</dbReference>
<evidence type="ECO:0000256" key="6">
    <source>
        <dbReference type="ARBA" id="ARBA00023204"/>
    </source>
</evidence>
<dbReference type="SUPFAM" id="SSF48150">
    <property type="entry name" value="DNA-glycosylase"/>
    <property type="match status" value="1"/>
</dbReference>
<dbReference type="GO" id="GO:0005737">
    <property type="term" value="C:cytoplasm"/>
    <property type="evidence" value="ECO:0007669"/>
    <property type="project" value="TreeGrafter"/>
</dbReference>
<comment type="similarity">
    <text evidence="2">Belongs to the alkylbase DNA glycosidase AlkA family.</text>
</comment>
<dbReference type="FunFam" id="1.10.340.30:FF:000004">
    <property type="entry name" value="DNA-3-methyladenine glycosylase II"/>
    <property type="match status" value="1"/>
</dbReference>
<dbReference type="AlphaFoldDB" id="A0A370GUR4"/>
<dbReference type="GO" id="GO:0032131">
    <property type="term" value="F:alkylated DNA binding"/>
    <property type="evidence" value="ECO:0007669"/>
    <property type="project" value="TreeGrafter"/>
</dbReference>
<dbReference type="GO" id="GO:0006289">
    <property type="term" value="P:nucleotide-excision repair"/>
    <property type="evidence" value="ECO:0007669"/>
    <property type="project" value="InterPro"/>
</dbReference>
<protein>
    <recommendedName>
        <fullName evidence="3">DNA-3-methyladenine glycosylase II</fullName>
        <ecNumber evidence="3">3.2.2.21</ecNumber>
    </recommendedName>
</protein>
<evidence type="ECO:0000256" key="5">
    <source>
        <dbReference type="ARBA" id="ARBA00022801"/>
    </source>
</evidence>
<evidence type="ECO:0000259" key="7">
    <source>
        <dbReference type="SMART" id="SM00478"/>
    </source>
</evidence>
<evidence type="ECO:0000256" key="2">
    <source>
        <dbReference type="ARBA" id="ARBA00010817"/>
    </source>
</evidence>
<dbReference type="CDD" id="cd00056">
    <property type="entry name" value="ENDO3c"/>
    <property type="match status" value="1"/>
</dbReference>
<comment type="caution">
    <text evidence="8">The sequence shown here is derived from an EMBL/GenBank/DDBJ whole genome shotgun (WGS) entry which is preliminary data.</text>
</comment>
<dbReference type="GO" id="GO:0043916">
    <property type="term" value="F:DNA-7-methylguanine glycosylase activity"/>
    <property type="evidence" value="ECO:0007669"/>
    <property type="project" value="TreeGrafter"/>
</dbReference>
<dbReference type="EMBL" id="QQAY01000002">
    <property type="protein sequence ID" value="RDI45673.1"/>
    <property type="molecule type" value="Genomic_DNA"/>
</dbReference>
<dbReference type="EC" id="3.2.2.21" evidence="3"/>
<dbReference type="Proteomes" id="UP000255326">
    <property type="component" value="Unassembled WGS sequence"/>
</dbReference>
<evidence type="ECO:0000256" key="4">
    <source>
        <dbReference type="ARBA" id="ARBA00022763"/>
    </source>
</evidence>
<dbReference type="PANTHER" id="PTHR43003">
    <property type="entry name" value="DNA-3-METHYLADENINE GLYCOSYLASE"/>
    <property type="match status" value="1"/>
</dbReference>
<dbReference type="GO" id="GO:0008725">
    <property type="term" value="F:DNA-3-methyladenine glycosylase activity"/>
    <property type="evidence" value="ECO:0007669"/>
    <property type="project" value="TreeGrafter"/>
</dbReference>
<dbReference type="Gene3D" id="1.10.340.30">
    <property type="entry name" value="Hypothetical protein, domain 2"/>
    <property type="match status" value="1"/>
</dbReference>
<evidence type="ECO:0000256" key="1">
    <source>
        <dbReference type="ARBA" id="ARBA00000086"/>
    </source>
</evidence>
<dbReference type="PANTHER" id="PTHR43003:SF12">
    <property type="entry name" value="DNA-3-METHYLADENINE GLYCOSYLASE"/>
    <property type="match status" value="1"/>
</dbReference>